<dbReference type="InterPro" id="IPR036249">
    <property type="entry name" value="Thioredoxin-like_sf"/>
</dbReference>
<evidence type="ECO:0000313" key="3">
    <source>
        <dbReference type="Proteomes" id="UP000606008"/>
    </source>
</evidence>
<accession>A0ABX0QNW6</accession>
<gene>
    <name evidence="2" type="ORF">F7231_25145</name>
</gene>
<keyword evidence="3" id="KW-1185">Reference proteome</keyword>
<sequence>MKKASATQPNTALRSAQSAVLLIFFMPANLNTHPHRALLTALAESIQAQFGSHLRVLQIDEVENPDVMSSFGITETPTFVLVKQGVELWRQVGICTEKVLVSLIRQHLTDNK</sequence>
<evidence type="ECO:0000313" key="2">
    <source>
        <dbReference type="EMBL" id="NID13478.1"/>
    </source>
</evidence>
<dbReference type="Gene3D" id="3.40.30.10">
    <property type="entry name" value="Glutaredoxin"/>
    <property type="match status" value="1"/>
</dbReference>
<proteinExistence type="predicted"/>
<dbReference type="Pfam" id="PF00085">
    <property type="entry name" value="Thioredoxin"/>
    <property type="match status" value="1"/>
</dbReference>
<dbReference type="SUPFAM" id="SSF52833">
    <property type="entry name" value="Thioredoxin-like"/>
    <property type="match status" value="1"/>
</dbReference>
<dbReference type="RefSeq" id="WP_166694001.1">
    <property type="nucleotide sequence ID" value="NZ_WAEL01000012.1"/>
</dbReference>
<protein>
    <submittedName>
        <fullName evidence="2">Thioredoxin family protein</fullName>
    </submittedName>
</protein>
<comment type="caution">
    <text evidence="2">The sequence shown here is derived from an EMBL/GenBank/DDBJ whole genome shotgun (WGS) entry which is preliminary data.</text>
</comment>
<name>A0ABX0QNW6_9BACT</name>
<dbReference type="Proteomes" id="UP000606008">
    <property type="component" value="Unassembled WGS sequence"/>
</dbReference>
<evidence type="ECO:0000259" key="1">
    <source>
        <dbReference type="Pfam" id="PF00085"/>
    </source>
</evidence>
<organism evidence="2 3">
    <name type="scientific">Fibrivirga algicola</name>
    <dbReference type="NCBI Taxonomy" id="2950420"/>
    <lineage>
        <taxon>Bacteria</taxon>
        <taxon>Pseudomonadati</taxon>
        <taxon>Bacteroidota</taxon>
        <taxon>Cytophagia</taxon>
        <taxon>Cytophagales</taxon>
        <taxon>Spirosomataceae</taxon>
        <taxon>Fibrivirga</taxon>
    </lineage>
</organism>
<dbReference type="EMBL" id="WAEL01000012">
    <property type="protein sequence ID" value="NID13478.1"/>
    <property type="molecule type" value="Genomic_DNA"/>
</dbReference>
<dbReference type="CDD" id="cd02947">
    <property type="entry name" value="TRX_family"/>
    <property type="match status" value="1"/>
</dbReference>
<dbReference type="InterPro" id="IPR013766">
    <property type="entry name" value="Thioredoxin_domain"/>
</dbReference>
<reference evidence="3" key="1">
    <citation type="submission" date="2019-09" db="EMBL/GenBank/DDBJ databases">
        <authorList>
            <person name="Jung D.-H."/>
        </authorList>
    </citation>
    <scope>NUCLEOTIDE SEQUENCE [LARGE SCALE GENOMIC DNA]</scope>
    <source>
        <strain evidence="3">JA-25</strain>
    </source>
</reference>
<feature type="domain" description="Thioredoxin" evidence="1">
    <location>
        <begin position="39"/>
        <end position="105"/>
    </location>
</feature>
<reference evidence="3" key="2">
    <citation type="submission" date="2023-07" db="EMBL/GenBank/DDBJ databases">
        <authorList>
            <person name="Jung D.-H."/>
        </authorList>
    </citation>
    <scope>NUCLEOTIDE SEQUENCE [LARGE SCALE GENOMIC DNA]</scope>
    <source>
        <strain evidence="3">JA-25</strain>
    </source>
</reference>